<dbReference type="Proteomes" id="UP000054383">
    <property type="component" value="Unassembled WGS sequence"/>
</dbReference>
<proteinExistence type="predicted"/>
<keyword evidence="4" id="KW-0238">DNA-binding</keyword>
<dbReference type="EMBL" id="CVMT01000009">
    <property type="protein sequence ID" value="CRG91370.1"/>
    <property type="molecule type" value="Genomic_DNA"/>
</dbReference>
<dbReference type="PANTHER" id="PTHR36206:SF16">
    <property type="entry name" value="TRANSCRIPTION FACTOR DOMAIN-CONTAINING PROTEIN-RELATED"/>
    <property type="match status" value="1"/>
</dbReference>
<accession>A0A0U1M8T8</accession>
<name>A0A0U1M8T8_TALIS</name>
<keyword evidence="3" id="KW-0805">Transcription regulation</keyword>
<evidence type="ECO:0000313" key="7">
    <source>
        <dbReference type="EMBL" id="CRG91370.1"/>
    </source>
</evidence>
<evidence type="ECO:0000256" key="3">
    <source>
        <dbReference type="ARBA" id="ARBA00023015"/>
    </source>
</evidence>
<evidence type="ECO:0000256" key="6">
    <source>
        <dbReference type="ARBA" id="ARBA00023242"/>
    </source>
</evidence>
<dbReference type="InterPro" id="IPR052360">
    <property type="entry name" value="Transcr_Regulatory_Proteins"/>
</dbReference>
<dbReference type="PANTHER" id="PTHR36206">
    <property type="entry name" value="ASPERCRYPTIN BIOSYNTHESIS CLUSTER-SPECIFIC TRANSCRIPTION REGULATOR ATNN-RELATED"/>
    <property type="match status" value="1"/>
</dbReference>
<reference evidence="7 8" key="1">
    <citation type="submission" date="2015-04" db="EMBL/GenBank/DDBJ databases">
        <authorList>
            <person name="Syromyatnikov M.Y."/>
            <person name="Popov V.N."/>
        </authorList>
    </citation>
    <scope>NUCLEOTIDE SEQUENCE [LARGE SCALE GENOMIC DNA]</scope>
    <source>
        <strain evidence="7">WF-38-12</strain>
    </source>
</reference>
<sequence>MQCTKRRRKYRAGWLPSGSSATSTIVTGEIRSVRHVKCDEAPGVCNNCASTGRKCDGYDLHRLPGKKLALALTQNIDPHPGWVTTTDERRCFSYFRNYSIPGLGGFFDSLLWQKIILQISHVDPAVYHAANMFGALHEDSDRNKMRLSGENLQRACHRVAFEQASRAYNHLAQRQASNDPKFREVMLVCCLLFVMSDLLLGRYDDAFQHLHSGLCILKETQDEHRMISLDDSLVRTFERLDIESSHFGPGTPFLFTHVAIDNGLHSPDVFLNMQNVADVHRSATLLLNLGIPFLARCWPLSAVEIGREYTDLFQKQQQILSLNYEFQHHFEIFYRDFYHTLSDHDQRGVDVSQLQSLSQILSLKTCLINGPVPESLTPEYINLLSAHQAFLVRFSGRPTFTLDYGVIPGLWVVASQCPDYSIRLQAIHTLQTWPHCEGIINSNVIASAAMENLRAELRIRDQLDRSIIDADTEKELSKFLLDTLTSTQQAMNWSFIHGTDLLRKLLTTEIDRSKESSALSSVSLRVRSINHDNIWSDSVPPFVS</sequence>
<dbReference type="AlphaFoldDB" id="A0A0U1M8T8"/>
<dbReference type="InterPro" id="IPR021858">
    <property type="entry name" value="Fun_TF"/>
</dbReference>
<keyword evidence="5" id="KW-0804">Transcription</keyword>
<dbReference type="OrthoDB" id="3172332at2759"/>
<protein>
    <recommendedName>
        <fullName evidence="9">Zn(2)-C6 fungal-type domain-containing protein</fullName>
    </recommendedName>
</protein>
<dbReference type="CDD" id="cd00067">
    <property type="entry name" value="GAL4"/>
    <property type="match status" value="1"/>
</dbReference>
<keyword evidence="2" id="KW-0862">Zinc</keyword>
<evidence type="ECO:0000256" key="1">
    <source>
        <dbReference type="ARBA" id="ARBA00022723"/>
    </source>
</evidence>
<dbReference type="GO" id="GO:0003677">
    <property type="term" value="F:DNA binding"/>
    <property type="evidence" value="ECO:0007669"/>
    <property type="project" value="UniProtKB-KW"/>
</dbReference>
<dbReference type="STRING" id="28573.A0A0U1M8T8"/>
<dbReference type="InterPro" id="IPR001138">
    <property type="entry name" value="Zn2Cys6_DnaBD"/>
</dbReference>
<dbReference type="OMA" id="IANRLCW"/>
<evidence type="ECO:0000256" key="5">
    <source>
        <dbReference type="ARBA" id="ARBA00023163"/>
    </source>
</evidence>
<organism evidence="7 8">
    <name type="scientific">Talaromyces islandicus</name>
    <name type="common">Penicillium islandicum</name>
    <dbReference type="NCBI Taxonomy" id="28573"/>
    <lineage>
        <taxon>Eukaryota</taxon>
        <taxon>Fungi</taxon>
        <taxon>Dikarya</taxon>
        <taxon>Ascomycota</taxon>
        <taxon>Pezizomycotina</taxon>
        <taxon>Eurotiomycetes</taxon>
        <taxon>Eurotiomycetidae</taxon>
        <taxon>Eurotiales</taxon>
        <taxon>Trichocomaceae</taxon>
        <taxon>Talaromyces</taxon>
        <taxon>Talaromyces sect. Islandici</taxon>
    </lineage>
</organism>
<keyword evidence="8" id="KW-1185">Reference proteome</keyword>
<dbReference type="GO" id="GO:0008270">
    <property type="term" value="F:zinc ion binding"/>
    <property type="evidence" value="ECO:0007669"/>
    <property type="project" value="InterPro"/>
</dbReference>
<keyword evidence="6" id="KW-0539">Nucleus</keyword>
<keyword evidence="1" id="KW-0479">Metal-binding</keyword>
<evidence type="ECO:0000256" key="2">
    <source>
        <dbReference type="ARBA" id="ARBA00022833"/>
    </source>
</evidence>
<evidence type="ECO:0000256" key="4">
    <source>
        <dbReference type="ARBA" id="ARBA00023125"/>
    </source>
</evidence>
<evidence type="ECO:0008006" key="9">
    <source>
        <dbReference type="Google" id="ProtNLM"/>
    </source>
</evidence>
<evidence type="ECO:0000313" key="8">
    <source>
        <dbReference type="Proteomes" id="UP000054383"/>
    </source>
</evidence>
<dbReference type="Pfam" id="PF11951">
    <property type="entry name" value="Fungal_trans_2"/>
    <property type="match status" value="1"/>
</dbReference>
<dbReference type="GO" id="GO:0000981">
    <property type="term" value="F:DNA-binding transcription factor activity, RNA polymerase II-specific"/>
    <property type="evidence" value="ECO:0007669"/>
    <property type="project" value="InterPro"/>
</dbReference>
<gene>
    <name evidence="7" type="ORF">PISL3812_08418</name>
</gene>